<dbReference type="InterPro" id="IPR009091">
    <property type="entry name" value="RCC1/BLIP-II"/>
</dbReference>
<dbReference type="Pfam" id="PF13540">
    <property type="entry name" value="RCC1_2"/>
    <property type="match status" value="1"/>
</dbReference>
<dbReference type="Proteomes" id="UP000578112">
    <property type="component" value="Unassembled WGS sequence"/>
</dbReference>
<keyword evidence="5" id="KW-1185">Reference proteome</keyword>
<dbReference type="InterPro" id="IPR051553">
    <property type="entry name" value="Ran_GTPase-activating"/>
</dbReference>
<reference evidence="4 5" key="1">
    <citation type="submission" date="2020-08" db="EMBL/GenBank/DDBJ databases">
        <title>Sequencing the genomes of 1000 actinobacteria strains.</title>
        <authorList>
            <person name="Klenk H.-P."/>
        </authorList>
    </citation>
    <scope>NUCLEOTIDE SEQUENCE [LARGE SCALE GENOMIC DNA]</scope>
    <source>
        <strain evidence="4 5">DSM 43149</strain>
    </source>
</reference>
<proteinExistence type="predicted"/>
<dbReference type="Pfam" id="PF25390">
    <property type="entry name" value="WD40_RLD"/>
    <property type="match status" value="1"/>
</dbReference>
<dbReference type="PANTHER" id="PTHR45982:SF1">
    <property type="entry name" value="REGULATOR OF CHROMOSOME CONDENSATION"/>
    <property type="match status" value="1"/>
</dbReference>
<keyword evidence="1" id="KW-0344">Guanine-nucleotide releasing factor</keyword>
<dbReference type="Gene3D" id="2.130.10.30">
    <property type="entry name" value="Regulator of chromosome condensation 1/beta-lactamase-inhibitor protein II"/>
    <property type="match status" value="2"/>
</dbReference>
<dbReference type="SUPFAM" id="SSF50985">
    <property type="entry name" value="RCC1/BLIP-II"/>
    <property type="match status" value="2"/>
</dbReference>
<dbReference type="PRINTS" id="PR00633">
    <property type="entry name" value="RCCNDNSATION"/>
</dbReference>
<dbReference type="PROSITE" id="PS50012">
    <property type="entry name" value="RCC1_3"/>
    <property type="match status" value="6"/>
</dbReference>
<dbReference type="AlphaFoldDB" id="A0A7W7HUB7"/>
<dbReference type="InterPro" id="IPR000408">
    <property type="entry name" value="Reg_chr_condens"/>
</dbReference>
<protein>
    <submittedName>
        <fullName evidence="4">Alpha-tubulin suppressor-like RCC1 family protein</fullName>
    </submittedName>
</protein>
<evidence type="ECO:0000313" key="4">
    <source>
        <dbReference type="EMBL" id="MBB4760863.1"/>
    </source>
</evidence>
<evidence type="ECO:0000313" key="5">
    <source>
        <dbReference type="Proteomes" id="UP000578112"/>
    </source>
</evidence>
<dbReference type="PANTHER" id="PTHR45982">
    <property type="entry name" value="REGULATOR OF CHROMOSOME CONDENSATION"/>
    <property type="match status" value="1"/>
</dbReference>
<accession>A0A7W7HUB7</accession>
<evidence type="ECO:0000256" key="1">
    <source>
        <dbReference type="ARBA" id="ARBA00022658"/>
    </source>
</evidence>
<name>A0A7W7HUB7_9ACTN</name>
<evidence type="ECO:0000259" key="3">
    <source>
        <dbReference type="Pfam" id="PF25390"/>
    </source>
</evidence>
<feature type="domain" description="RCC1-like" evidence="3">
    <location>
        <begin position="76"/>
        <end position="382"/>
    </location>
</feature>
<dbReference type="InterPro" id="IPR058923">
    <property type="entry name" value="RCC1-like_dom"/>
</dbReference>
<dbReference type="EMBL" id="JACHNH010000001">
    <property type="protein sequence ID" value="MBB4760863.1"/>
    <property type="molecule type" value="Genomic_DNA"/>
</dbReference>
<dbReference type="GO" id="GO:0005085">
    <property type="term" value="F:guanyl-nucleotide exchange factor activity"/>
    <property type="evidence" value="ECO:0007669"/>
    <property type="project" value="TreeGrafter"/>
</dbReference>
<gene>
    <name evidence="4" type="ORF">BJ971_001419</name>
</gene>
<organism evidence="4 5">
    <name type="scientific">Actinoplanes digitatis</name>
    <dbReference type="NCBI Taxonomy" id="1868"/>
    <lineage>
        <taxon>Bacteria</taxon>
        <taxon>Bacillati</taxon>
        <taxon>Actinomycetota</taxon>
        <taxon>Actinomycetes</taxon>
        <taxon>Micromonosporales</taxon>
        <taxon>Micromonosporaceae</taxon>
        <taxon>Actinoplanes</taxon>
    </lineage>
</organism>
<sequence length="386" mass="38758">MIGTLGALAAVTGVPAAARPAGGATIQVDAGDSHTCARGRDGRAYCWGDGSSGQLGNGDVVRHSSPVAVTAPAAGVSFTQLTAGYRQTCGLGSDARAYCWGSNYSGELGNGDNTDRPTPVAVKSPAPGVGFTQLTAGYSHTCGLGGDARAYCWGAGSLGELGDGSSTSRSTPVAVKSRVSFTQVSAGISHTCGLGGDARAYCWGVGLSGELGNGDTRIRSTPVAVSAPAPGVTFTRIAAGFSNACGLGSDARAYCWGSGGFGQLGDGASRDRSTPVAVQSPVTFTQISPGVHHTCGLGGDARAYCWGDGSSGQLGDGDTINRPTPVAVTAPAPGVTFTRVSAGSGFTCGLGSDARTYCWGANRYHQLGHGDIRTHLTPVAVRFPKR</sequence>
<comment type="caution">
    <text evidence="4">The sequence shown here is derived from an EMBL/GenBank/DDBJ whole genome shotgun (WGS) entry which is preliminary data.</text>
</comment>
<evidence type="ECO:0000256" key="2">
    <source>
        <dbReference type="ARBA" id="ARBA00022737"/>
    </source>
</evidence>
<keyword evidence="2" id="KW-0677">Repeat</keyword>
<dbReference type="RefSeq" id="WP_184990924.1">
    <property type="nucleotide sequence ID" value="NZ_BOMK01000093.1"/>
</dbReference>
<dbReference type="GO" id="GO:0005737">
    <property type="term" value="C:cytoplasm"/>
    <property type="evidence" value="ECO:0007669"/>
    <property type="project" value="TreeGrafter"/>
</dbReference>